<evidence type="ECO:0000313" key="2">
    <source>
        <dbReference type="Proteomes" id="UP000631114"/>
    </source>
</evidence>
<evidence type="ECO:0000313" key="1">
    <source>
        <dbReference type="EMBL" id="KAF9626566.1"/>
    </source>
</evidence>
<proteinExistence type="predicted"/>
<dbReference type="OrthoDB" id="1704526at2759"/>
<dbReference type="EMBL" id="JADFTS010000001">
    <property type="protein sequence ID" value="KAF9626566.1"/>
    <property type="molecule type" value="Genomic_DNA"/>
</dbReference>
<comment type="caution">
    <text evidence="1">The sequence shown here is derived from an EMBL/GenBank/DDBJ whole genome shotgun (WGS) entry which is preliminary data.</text>
</comment>
<dbReference type="AlphaFoldDB" id="A0A835IYR6"/>
<name>A0A835IYR6_9MAGN</name>
<keyword evidence="2" id="KW-1185">Reference proteome</keyword>
<protein>
    <submittedName>
        <fullName evidence="1">Uncharacterized protein</fullName>
    </submittedName>
</protein>
<reference evidence="1 2" key="1">
    <citation type="submission" date="2020-10" db="EMBL/GenBank/DDBJ databases">
        <title>The Coptis chinensis genome and diversification of protoberbering-type alkaloids.</title>
        <authorList>
            <person name="Wang B."/>
            <person name="Shu S."/>
            <person name="Song C."/>
            <person name="Liu Y."/>
        </authorList>
    </citation>
    <scope>NUCLEOTIDE SEQUENCE [LARGE SCALE GENOMIC DNA]</scope>
    <source>
        <strain evidence="1">HL-2020</strain>
        <tissue evidence="1">Leaf</tissue>
    </source>
</reference>
<gene>
    <name evidence="1" type="ORF">IFM89_035451</name>
</gene>
<accession>A0A835IYR6</accession>
<sequence>MFLPSAMIPEDIDLDVKHITLYEGTNFRISLVVNPSWTNPTGEWHVGCKLVYELFTSSLTSHLKKERKKKWDEKKQEAIAEAVKNLDLFDQNKCDLINMSYEEPAMLPDYGRFVDLMN</sequence>
<organism evidence="1 2">
    <name type="scientific">Coptis chinensis</name>
    <dbReference type="NCBI Taxonomy" id="261450"/>
    <lineage>
        <taxon>Eukaryota</taxon>
        <taxon>Viridiplantae</taxon>
        <taxon>Streptophyta</taxon>
        <taxon>Embryophyta</taxon>
        <taxon>Tracheophyta</taxon>
        <taxon>Spermatophyta</taxon>
        <taxon>Magnoliopsida</taxon>
        <taxon>Ranunculales</taxon>
        <taxon>Ranunculaceae</taxon>
        <taxon>Coptidoideae</taxon>
        <taxon>Coptis</taxon>
    </lineage>
</organism>
<dbReference type="Proteomes" id="UP000631114">
    <property type="component" value="Unassembled WGS sequence"/>
</dbReference>
<dbReference type="Gene3D" id="2.20.25.690">
    <property type="match status" value="1"/>
</dbReference>